<comment type="caution">
    <text evidence="3">The sequence shown here is derived from an EMBL/GenBank/DDBJ whole genome shotgun (WGS) entry which is preliminary data.</text>
</comment>
<protein>
    <submittedName>
        <fullName evidence="3">Fimbrial assembly protein PilN</fullName>
    </submittedName>
</protein>
<dbReference type="PANTHER" id="PTHR40278">
    <property type="entry name" value="DNA UTILIZATION PROTEIN HOFN"/>
    <property type="match status" value="1"/>
</dbReference>
<keyword evidence="1" id="KW-0175">Coiled coil</keyword>
<gene>
    <name evidence="3" type="ORF">EV385_4090</name>
</gene>
<feature type="coiled-coil region" evidence="1">
    <location>
        <begin position="67"/>
        <end position="94"/>
    </location>
</feature>
<keyword evidence="2" id="KW-0812">Transmembrane</keyword>
<keyword evidence="2" id="KW-0472">Membrane</keyword>
<evidence type="ECO:0000256" key="1">
    <source>
        <dbReference type="SAM" id="Coils"/>
    </source>
</evidence>
<accession>A0A4Q7ZMK6</accession>
<proteinExistence type="predicted"/>
<reference evidence="3 4" key="1">
    <citation type="submission" date="2019-02" db="EMBL/GenBank/DDBJ databases">
        <title>Sequencing the genomes of 1000 actinobacteria strains.</title>
        <authorList>
            <person name="Klenk H.-P."/>
        </authorList>
    </citation>
    <scope>NUCLEOTIDE SEQUENCE [LARGE SCALE GENOMIC DNA]</scope>
    <source>
        <strain evidence="3 4">DSM 45162</strain>
    </source>
</reference>
<evidence type="ECO:0000313" key="3">
    <source>
        <dbReference type="EMBL" id="RZU52242.1"/>
    </source>
</evidence>
<name>A0A4Q7ZMK6_9ACTN</name>
<dbReference type="OrthoDB" id="3292822at2"/>
<dbReference type="Proteomes" id="UP000292564">
    <property type="component" value="Unassembled WGS sequence"/>
</dbReference>
<organism evidence="3 4">
    <name type="scientific">Krasilnikovia cinnamomea</name>
    <dbReference type="NCBI Taxonomy" id="349313"/>
    <lineage>
        <taxon>Bacteria</taxon>
        <taxon>Bacillati</taxon>
        <taxon>Actinomycetota</taxon>
        <taxon>Actinomycetes</taxon>
        <taxon>Micromonosporales</taxon>
        <taxon>Micromonosporaceae</taxon>
        <taxon>Krasilnikovia</taxon>
    </lineage>
</organism>
<feature type="transmembrane region" description="Helical" evidence="2">
    <location>
        <begin position="44"/>
        <end position="62"/>
    </location>
</feature>
<dbReference type="RefSeq" id="WP_130510880.1">
    <property type="nucleotide sequence ID" value="NZ_SHKY01000001.1"/>
</dbReference>
<dbReference type="Pfam" id="PF05137">
    <property type="entry name" value="PilN"/>
    <property type="match status" value="1"/>
</dbReference>
<keyword evidence="2" id="KW-1133">Transmembrane helix</keyword>
<dbReference type="InterPro" id="IPR052534">
    <property type="entry name" value="Extracell_DNA_Util/SecSys_Comp"/>
</dbReference>
<dbReference type="AlphaFoldDB" id="A0A4Q7ZMK6"/>
<dbReference type="PANTHER" id="PTHR40278:SF1">
    <property type="entry name" value="DNA UTILIZATION PROTEIN HOFN"/>
    <property type="match status" value="1"/>
</dbReference>
<dbReference type="EMBL" id="SHKY01000001">
    <property type="protein sequence ID" value="RZU52242.1"/>
    <property type="molecule type" value="Genomic_DNA"/>
</dbReference>
<evidence type="ECO:0000256" key="2">
    <source>
        <dbReference type="SAM" id="Phobius"/>
    </source>
</evidence>
<dbReference type="InterPro" id="IPR007813">
    <property type="entry name" value="PilN"/>
</dbReference>
<sequence>MATTLMPVDPQTSPMRATGLLAVAANLLPDEVVAARRARRARSAVVGAVVVVALLLGGWYMYARNETSIAERELTEVQDQVAAQKRKQNEYREVVSVQQEADTIAGQLKTVMATDLPYATLVDSLRDTATATEVVVTGITARLDDAPAKGTTAQAATSTSVTMGGLEITGTAKDKNAVARYADALGKVPNVVNPFVTNVATSGNSVQFSLTAQISGTAKCGRFTTACKSTGGN</sequence>
<evidence type="ECO:0000313" key="4">
    <source>
        <dbReference type="Proteomes" id="UP000292564"/>
    </source>
</evidence>
<keyword evidence="4" id="KW-1185">Reference proteome</keyword>